<dbReference type="Pfam" id="PF07963">
    <property type="entry name" value="N_methyl"/>
    <property type="match status" value="1"/>
</dbReference>
<evidence type="ECO:0000313" key="2">
    <source>
        <dbReference type="EMBL" id="OGC40887.1"/>
    </source>
</evidence>
<dbReference type="AlphaFoldDB" id="A0A1F4U7N2"/>
<sequence>MRKGFTIIELAMVIALLAIVAITVNIVFRGSGTHMLDAASQKIASDIRYAQNLAVSHRDWYGIRFNAGQNSYYLFHYDPSYASEEAVTDPVKMGANFSVNLGETYSGVTLSSVLCNSSILYDYIIFSADGVPSNNLGGEFLSRSDIQISHSNGSGRSVYVAPRSGKVSIN</sequence>
<protein>
    <recommendedName>
        <fullName evidence="4">General secretion pathway GspH domain-containing protein</fullName>
    </recommendedName>
</protein>
<evidence type="ECO:0008006" key="4">
    <source>
        <dbReference type="Google" id="ProtNLM"/>
    </source>
</evidence>
<evidence type="ECO:0000313" key="3">
    <source>
        <dbReference type="Proteomes" id="UP000179242"/>
    </source>
</evidence>
<proteinExistence type="predicted"/>
<dbReference type="SUPFAM" id="SSF54523">
    <property type="entry name" value="Pili subunits"/>
    <property type="match status" value="1"/>
</dbReference>
<dbReference type="InterPro" id="IPR012902">
    <property type="entry name" value="N_methyl_site"/>
</dbReference>
<keyword evidence="1" id="KW-0812">Transmembrane</keyword>
<keyword evidence="1" id="KW-1133">Transmembrane helix</keyword>
<accession>A0A1F4U7N2</accession>
<keyword evidence="1" id="KW-0472">Membrane</keyword>
<dbReference type="Proteomes" id="UP000179242">
    <property type="component" value="Unassembled WGS sequence"/>
</dbReference>
<dbReference type="EMBL" id="MEUJ01000002">
    <property type="protein sequence ID" value="OGC40887.1"/>
    <property type="molecule type" value="Genomic_DNA"/>
</dbReference>
<dbReference type="NCBIfam" id="TIGR02532">
    <property type="entry name" value="IV_pilin_GFxxxE"/>
    <property type="match status" value="1"/>
</dbReference>
<gene>
    <name evidence="2" type="ORF">A2438_01165</name>
</gene>
<reference evidence="2 3" key="1">
    <citation type="journal article" date="2016" name="Nat. Commun.">
        <title>Thousands of microbial genomes shed light on interconnected biogeochemical processes in an aquifer system.</title>
        <authorList>
            <person name="Anantharaman K."/>
            <person name="Brown C.T."/>
            <person name="Hug L.A."/>
            <person name="Sharon I."/>
            <person name="Castelle C.J."/>
            <person name="Probst A.J."/>
            <person name="Thomas B.C."/>
            <person name="Singh A."/>
            <person name="Wilkins M.J."/>
            <person name="Karaoz U."/>
            <person name="Brodie E.L."/>
            <person name="Williams K.H."/>
            <person name="Hubbard S.S."/>
            <person name="Banfield J.F."/>
        </authorList>
    </citation>
    <scope>NUCLEOTIDE SEQUENCE [LARGE SCALE GENOMIC DNA]</scope>
</reference>
<evidence type="ECO:0000256" key="1">
    <source>
        <dbReference type="SAM" id="Phobius"/>
    </source>
</evidence>
<feature type="transmembrane region" description="Helical" evidence="1">
    <location>
        <begin position="6"/>
        <end position="28"/>
    </location>
</feature>
<dbReference type="InterPro" id="IPR045584">
    <property type="entry name" value="Pilin-like"/>
</dbReference>
<comment type="caution">
    <text evidence="2">The sequence shown here is derived from an EMBL/GenBank/DDBJ whole genome shotgun (WGS) entry which is preliminary data.</text>
</comment>
<name>A0A1F4U7N2_UNCSA</name>
<organism evidence="2 3">
    <name type="scientific">candidate division WOR-1 bacterium RIFOXYC2_FULL_46_14</name>
    <dbReference type="NCBI Taxonomy" id="1802587"/>
    <lineage>
        <taxon>Bacteria</taxon>
        <taxon>Bacillati</taxon>
        <taxon>Saganbacteria</taxon>
    </lineage>
</organism>